<dbReference type="EMBL" id="BGPR01001348">
    <property type="protein sequence ID" value="GBM51750.1"/>
    <property type="molecule type" value="Genomic_DNA"/>
</dbReference>
<reference evidence="1 2" key="1">
    <citation type="journal article" date="2019" name="Sci. Rep.">
        <title>Orb-weaving spider Araneus ventricosus genome elucidates the spidroin gene catalogue.</title>
        <authorList>
            <person name="Kono N."/>
            <person name="Nakamura H."/>
            <person name="Ohtoshi R."/>
            <person name="Moran D.A.P."/>
            <person name="Shinohara A."/>
            <person name="Yoshida Y."/>
            <person name="Fujiwara M."/>
            <person name="Mori M."/>
            <person name="Tomita M."/>
            <person name="Arakawa K."/>
        </authorList>
    </citation>
    <scope>NUCLEOTIDE SEQUENCE [LARGE SCALE GENOMIC DNA]</scope>
</reference>
<dbReference type="Proteomes" id="UP000499080">
    <property type="component" value="Unassembled WGS sequence"/>
</dbReference>
<accession>A0A4Y2GDS5</accession>
<sequence length="185" mass="21596">MFFHRIALLKKSDTQMQNYFFYELTHYPLSLFNKCGMRKSSKSIFYDLFTRITDKINFQCADYVVDGVFLLHRVIWKNGENFSALLGIYVACMKKYYNQGATSTTVVFDGYPKDLPEKSIKTAERLDTEYLDTGHPDTVYLDEVFGDLMTVTLTQEQFLSNYCNKGKLRAMLSFKLESEGFFLQK</sequence>
<comment type="caution">
    <text evidence="1">The sequence shown here is derived from an EMBL/GenBank/DDBJ whole genome shotgun (WGS) entry which is preliminary data.</text>
</comment>
<proteinExistence type="predicted"/>
<evidence type="ECO:0000313" key="2">
    <source>
        <dbReference type="Proteomes" id="UP000499080"/>
    </source>
</evidence>
<gene>
    <name evidence="1" type="ORF">AVEN_175316_1</name>
</gene>
<organism evidence="1 2">
    <name type="scientific">Araneus ventricosus</name>
    <name type="common">Orbweaver spider</name>
    <name type="synonym">Epeira ventricosa</name>
    <dbReference type="NCBI Taxonomy" id="182803"/>
    <lineage>
        <taxon>Eukaryota</taxon>
        <taxon>Metazoa</taxon>
        <taxon>Ecdysozoa</taxon>
        <taxon>Arthropoda</taxon>
        <taxon>Chelicerata</taxon>
        <taxon>Arachnida</taxon>
        <taxon>Araneae</taxon>
        <taxon>Araneomorphae</taxon>
        <taxon>Entelegynae</taxon>
        <taxon>Araneoidea</taxon>
        <taxon>Araneidae</taxon>
        <taxon>Araneus</taxon>
    </lineage>
</organism>
<protein>
    <submittedName>
        <fullName evidence="1">Uncharacterized protein</fullName>
    </submittedName>
</protein>
<keyword evidence="2" id="KW-1185">Reference proteome</keyword>
<dbReference type="AlphaFoldDB" id="A0A4Y2GDS5"/>
<name>A0A4Y2GDS5_ARAVE</name>
<evidence type="ECO:0000313" key="1">
    <source>
        <dbReference type="EMBL" id="GBM51750.1"/>
    </source>
</evidence>